<dbReference type="STRING" id="1265861.BCAMP_06165"/>
<dbReference type="AlphaFoldDB" id="W7CKN2"/>
<keyword evidence="4 6" id="KW-1133">Transmembrane helix</keyword>
<proteinExistence type="predicted"/>
<feature type="domain" description="Phage shock protein PspC N-terminal" evidence="7">
    <location>
        <begin position="3"/>
        <end position="61"/>
    </location>
</feature>
<dbReference type="EMBL" id="AODH01000022">
    <property type="protein sequence ID" value="EUJ40009.1"/>
    <property type="molecule type" value="Genomic_DNA"/>
</dbReference>
<comment type="subcellular location">
    <subcellularLocation>
        <location evidence="1">Cell membrane</location>
        <topology evidence="1">Single-pass membrane protein</topology>
    </subcellularLocation>
</comment>
<comment type="caution">
    <text evidence="8">The sequence shown here is derived from an EMBL/GenBank/DDBJ whole genome shotgun (WGS) entry which is preliminary data.</text>
</comment>
<evidence type="ECO:0000256" key="2">
    <source>
        <dbReference type="ARBA" id="ARBA00022475"/>
    </source>
</evidence>
<keyword evidence="5 6" id="KW-0472">Membrane</keyword>
<reference evidence="8 9" key="1">
    <citation type="submission" date="2012-12" db="EMBL/GenBank/DDBJ databases">
        <title>Novel taxa of Listeriaceae from agricultural environments in the United States.</title>
        <authorList>
            <person name="den Bakker H.C."/>
            <person name="Allred A."/>
            <person name="Warchocki S."/>
            <person name="Wright E.M."/>
            <person name="Burrell A."/>
            <person name="Nightingale K.K."/>
            <person name="Kephart D."/>
            <person name="Wiedmann M."/>
        </authorList>
    </citation>
    <scope>NUCLEOTIDE SEQUENCE [LARGE SCALE GENOMIC DNA]</scope>
    <source>
        <strain evidence="8 9">FSL F6-1037</strain>
    </source>
</reference>
<evidence type="ECO:0000256" key="5">
    <source>
        <dbReference type="ARBA" id="ARBA00023136"/>
    </source>
</evidence>
<evidence type="ECO:0000256" key="3">
    <source>
        <dbReference type="ARBA" id="ARBA00022692"/>
    </source>
</evidence>
<dbReference type="InterPro" id="IPR007168">
    <property type="entry name" value="Phageshock_PspC_N"/>
</dbReference>
<dbReference type="InterPro" id="IPR052027">
    <property type="entry name" value="PspC"/>
</dbReference>
<evidence type="ECO:0000259" key="7">
    <source>
        <dbReference type="Pfam" id="PF04024"/>
    </source>
</evidence>
<feature type="transmembrane region" description="Helical" evidence="6">
    <location>
        <begin position="39"/>
        <end position="58"/>
    </location>
</feature>
<dbReference type="RefSeq" id="WP_051456911.1">
    <property type="nucleotide sequence ID" value="NZ_AODH01000022.1"/>
</dbReference>
<evidence type="ECO:0000256" key="6">
    <source>
        <dbReference type="SAM" id="Phobius"/>
    </source>
</evidence>
<dbReference type="GO" id="GO:0005886">
    <property type="term" value="C:plasma membrane"/>
    <property type="evidence" value="ECO:0007669"/>
    <property type="project" value="UniProtKB-SubCell"/>
</dbReference>
<keyword evidence="3 6" id="KW-0812">Transmembrane</keyword>
<gene>
    <name evidence="8" type="ORF">BCAMP_06165</name>
</gene>
<organism evidence="8 9">
    <name type="scientific">Brochothrix campestris FSL F6-1037</name>
    <dbReference type="NCBI Taxonomy" id="1265861"/>
    <lineage>
        <taxon>Bacteria</taxon>
        <taxon>Bacillati</taxon>
        <taxon>Bacillota</taxon>
        <taxon>Bacilli</taxon>
        <taxon>Bacillales</taxon>
        <taxon>Listeriaceae</taxon>
        <taxon>Brochothrix</taxon>
    </lineage>
</organism>
<evidence type="ECO:0000313" key="9">
    <source>
        <dbReference type="Proteomes" id="UP000019243"/>
    </source>
</evidence>
<dbReference type="Proteomes" id="UP000019243">
    <property type="component" value="Unassembled WGS sequence"/>
</dbReference>
<evidence type="ECO:0000256" key="1">
    <source>
        <dbReference type="ARBA" id="ARBA00004162"/>
    </source>
</evidence>
<protein>
    <submittedName>
        <fullName evidence="8">Phage shock protein PspC</fullName>
    </submittedName>
</protein>
<sequence length="84" mass="9376">MRKKLMKSKTDRKLAGVCGGLATYFNIDATIVRLVFALGAILGFGSLFVIYVVLWLVLPEETPSDYYRTTAKQADGEQVSNKTW</sequence>
<evidence type="ECO:0000313" key="8">
    <source>
        <dbReference type="EMBL" id="EUJ40009.1"/>
    </source>
</evidence>
<dbReference type="Pfam" id="PF04024">
    <property type="entry name" value="PspC"/>
    <property type="match status" value="1"/>
</dbReference>
<name>W7CKN2_9LIST</name>
<evidence type="ECO:0000256" key="4">
    <source>
        <dbReference type="ARBA" id="ARBA00022989"/>
    </source>
</evidence>
<dbReference type="PANTHER" id="PTHR33885">
    <property type="entry name" value="PHAGE SHOCK PROTEIN C"/>
    <property type="match status" value="1"/>
</dbReference>
<keyword evidence="9" id="KW-1185">Reference proteome</keyword>
<dbReference type="PANTHER" id="PTHR33885:SF3">
    <property type="entry name" value="PHAGE SHOCK PROTEIN C"/>
    <property type="match status" value="1"/>
</dbReference>
<dbReference type="OrthoDB" id="9815286at2"/>
<accession>W7CKN2</accession>
<keyword evidence="2" id="KW-1003">Cell membrane</keyword>